<organism evidence="3 4">
    <name type="scientific">Paracoccus homiensis</name>
    <dbReference type="NCBI Taxonomy" id="364199"/>
    <lineage>
        <taxon>Bacteria</taxon>
        <taxon>Pseudomonadati</taxon>
        <taxon>Pseudomonadota</taxon>
        <taxon>Alphaproteobacteria</taxon>
        <taxon>Rhodobacterales</taxon>
        <taxon>Paracoccaceae</taxon>
        <taxon>Paracoccus</taxon>
    </lineage>
</organism>
<keyword evidence="4" id="KW-1185">Reference proteome</keyword>
<feature type="region of interest" description="Disordered" evidence="1">
    <location>
        <begin position="1"/>
        <end position="28"/>
    </location>
</feature>
<dbReference type="RefSeq" id="WP_090733005.1">
    <property type="nucleotide sequence ID" value="NZ_FOHO01000003.1"/>
</dbReference>
<name>A0A1I0BVY1_9RHOB</name>
<sequence length="186" mass="20682">MTPADLEDEAARPKLPPDPGLSPQQRAHGRRLAQIHDMYRGELDAVAALLAELRVDGTGGDRLATAVEGMQLTRNLALFGTVCGRDCALLQHHHDIEERWMFPAIAEHASDAVQAVLDRLIAEHRVIHDLIECLRQTATKLARNPDSLSFSECAADFERLDRAIRSHFGYEETQLETPLGRHAIPI</sequence>
<evidence type="ECO:0000313" key="3">
    <source>
        <dbReference type="EMBL" id="SET11235.1"/>
    </source>
</evidence>
<dbReference type="Pfam" id="PF01814">
    <property type="entry name" value="Hemerythrin"/>
    <property type="match status" value="1"/>
</dbReference>
<evidence type="ECO:0000313" key="4">
    <source>
        <dbReference type="Proteomes" id="UP000199180"/>
    </source>
</evidence>
<gene>
    <name evidence="3" type="ORF">SAMN04489858_10379</name>
</gene>
<dbReference type="OrthoDB" id="9775082at2"/>
<accession>A0A1I0BVY1</accession>
<dbReference type="InterPro" id="IPR012312">
    <property type="entry name" value="Hemerythrin-like"/>
</dbReference>
<proteinExistence type="predicted"/>
<feature type="domain" description="Hemerythrin-like" evidence="2">
    <location>
        <begin position="76"/>
        <end position="175"/>
    </location>
</feature>
<evidence type="ECO:0000259" key="2">
    <source>
        <dbReference type="Pfam" id="PF01814"/>
    </source>
</evidence>
<dbReference type="STRING" id="364199.SAMN04489858_10379"/>
<evidence type="ECO:0000256" key="1">
    <source>
        <dbReference type="SAM" id="MobiDB-lite"/>
    </source>
</evidence>
<reference evidence="3 4" key="1">
    <citation type="submission" date="2016-10" db="EMBL/GenBank/DDBJ databases">
        <authorList>
            <person name="de Groot N.N."/>
        </authorList>
    </citation>
    <scope>NUCLEOTIDE SEQUENCE [LARGE SCALE GENOMIC DNA]</scope>
    <source>
        <strain evidence="3 4">DSM 17862</strain>
    </source>
</reference>
<dbReference type="AlphaFoldDB" id="A0A1I0BVY1"/>
<dbReference type="Proteomes" id="UP000199180">
    <property type="component" value="Unassembled WGS sequence"/>
</dbReference>
<dbReference type="Gene3D" id="1.20.120.520">
    <property type="entry name" value="nmb1532 protein domain like"/>
    <property type="match status" value="1"/>
</dbReference>
<dbReference type="EMBL" id="FOHO01000003">
    <property type="protein sequence ID" value="SET11235.1"/>
    <property type="molecule type" value="Genomic_DNA"/>
</dbReference>
<protein>
    <submittedName>
        <fullName evidence="3">Hemerythrin HHE cation binding domain-containing protein</fullName>
    </submittedName>
</protein>
<dbReference type="CDD" id="cd12108">
    <property type="entry name" value="Hr-like"/>
    <property type="match status" value="1"/>
</dbReference>